<evidence type="ECO:0000259" key="2">
    <source>
        <dbReference type="Pfam" id="PF14392"/>
    </source>
</evidence>
<protein>
    <recommendedName>
        <fullName evidence="2">Zinc knuckle CX2CX4HX4C domain-containing protein</fullName>
    </recommendedName>
</protein>
<feature type="compositionally biased region" description="Basic and acidic residues" evidence="1">
    <location>
        <begin position="144"/>
        <end position="154"/>
    </location>
</feature>
<evidence type="ECO:0000313" key="4">
    <source>
        <dbReference type="Proteomes" id="UP000886595"/>
    </source>
</evidence>
<dbReference type="AlphaFoldDB" id="A0A8X7WF72"/>
<feature type="compositionally biased region" description="Basic residues" evidence="1">
    <location>
        <begin position="344"/>
        <end position="357"/>
    </location>
</feature>
<feature type="compositionally biased region" description="Basic and acidic residues" evidence="1">
    <location>
        <begin position="94"/>
        <end position="109"/>
    </location>
</feature>
<dbReference type="OrthoDB" id="1134353at2759"/>
<name>A0A8X7WF72_BRACI</name>
<keyword evidence="4" id="KW-1185">Reference proteome</keyword>
<reference evidence="3 4" key="1">
    <citation type="submission" date="2020-02" db="EMBL/GenBank/DDBJ databases">
        <authorList>
            <person name="Ma Q."/>
            <person name="Huang Y."/>
            <person name="Song X."/>
            <person name="Pei D."/>
        </authorList>
    </citation>
    <scope>NUCLEOTIDE SEQUENCE [LARGE SCALE GENOMIC DNA]</scope>
    <source>
        <strain evidence="3">Sxm20200214</strain>
        <tissue evidence="3">Leaf</tissue>
    </source>
</reference>
<feature type="compositionally biased region" description="Low complexity" evidence="1">
    <location>
        <begin position="173"/>
        <end position="183"/>
    </location>
</feature>
<dbReference type="EMBL" id="JAAMPC010000002">
    <property type="protein sequence ID" value="KAG2328596.1"/>
    <property type="molecule type" value="Genomic_DNA"/>
</dbReference>
<evidence type="ECO:0000256" key="1">
    <source>
        <dbReference type="SAM" id="MobiDB-lite"/>
    </source>
</evidence>
<proteinExistence type="predicted"/>
<feature type="region of interest" description="Disordered" evidence="1">
    <location>
        <begin position="335"/>
        <end position="357"/>
    </location>
</feature>
<gene>
    <name evidence="3" type="ORF">Bca52824_011324</name>
</gene>
<feature type="compositionally biased region" description="Basic and acidic residues" evidence="1">
    <location>
        <begin position="121"/>
        <end position="132"/>
    </location>
</feature>
<comment type="caution">
    <text evidence="3">The sequence shown here is derived from an EMBL/GenBank/DDBJ whole genome shotgun (WGS) entry which is preliminary data.</text>
</comment>
<feature type="compositionally biased region" description="Basic and acidic residues" evidence="1">
    <location>
        <begin position="193"/>
        <end position="206"/>
    </location>
</feature>
<sequence>MARRYSRADKEKWVANPSPPKKRPPVRIPNKLGRLRGKDVDEGKIRVELNGLLPLEMTMDIELPTDDVITVEFEYIKLEKHCFTCFSLFHEENDCPRRSRRDPPAKERSLGITQRLALQRIEADKRRHDERRGYRRPAPYFVPPRERRGGDGSHRSQYSHYSEHRDKGRKPLSSETSSYRRSSPQTLSPPRAHHSDHQRTRGDENRVLSSGRIIQETIYDARNPETVQEAHPQLRAHAVTSQVSHTPSPRPMRERLEFPEQGSGGDGSNSNSRERTSALNRLSEPDLRTIISPRDHTIHDNNNRGNVNSTANLKYTEVISGQEAEGRVSASLRLGPSAVSSSKAKGKSKANKPIAKKKVQMSPLQGLNIKRMHLSRGSITKRKLCIDRDPNLPCDKAGRSTITRSVISKGESSFVTFVYGAPAVENRATFWLKMSKLGEGREAPWLLSVISKLNAVRRRLIRWSKEQNQKNNLIISKLQSDLEEALSSAVLDQQTIETLSTSLCAAYKEEEEFWLQRSRIHWLKSGDRNTGFFHAVTRQRRVINSFSDNGLIFLNLR</sequence>
<feature type="region of interest" description="Disordered" evidence="1">
    <location>
        <begin position="118"/>
        <end position="285"/>
    </location>
</feature>
<dbReference type="InterPro" id="IPR025836">
    <property type="entry name" value="Zn_knuckle_CX2CX4HX4C"/>
</dbReference>
<dbReference type="Proteomes" id="UP000886595">
    <property type="component" value="Unassembled WGS sequence"/>
</dbReference>
<organism evidence="3 4">
    <name type="scientific">Brassica carinata</name>
    <name type="common">Ethiopian mustard</name>
    <name type="synonym">Abyssinian cabbage</name>
    <dbReference type="NCBI Taxonomy" id="52824"/>
    <lineage>
        <taxon>Eukaryota</taxon>
        <taxon>Viridiplantae</taxon>
        <taxon>Streptophyta</taxon>
        <taxon>Embryophyta</taxon>
        <taxon>Tracheophyta</taxon>
        <taxon>Spermatophyta</taxon>
        <taxon>Magnoliopsida</taxon>
        <taxon>eudicotyledons</taxon>
        <taxon>Gunneridae</taxon>
        <taxon>Pentapetalae</taxon>
        <taxon>rosids</taxon>
        <taxon>malvids</taxon>
        <taxon>Brassicales</taxon>
        <taxon>Brassicaceae</taxon>
        <taxon>Brassiceae</taxon>
        <taxon>Brassica</taxon>
    </lineage>
</organism>
<feature type="domain" description="Zinc knuckle CX2CX4HX4C" evidence="2">
    <location>
        <begin position="54"/>
        <end position="96"/>
    </location>
</feature>
<dbReference type="Pfam" id="PF14392">
    <property type="entry name" value="zf-CCHC_4"/>
    <property type="match status" value="1"/>
</dbReference>
<accession>A0A8X7WF72</accession>
<evidence type="ECO:0000313" key="3">
    <source>
        <dbReference type="EMBL" id="KAG2328596.1"/>
    </source>
</evidence>
<feature type="compositionally biased region" description="Basic and acidic residues" evidence="1">
    <location>
        <begin position="1"/>
        <end position="13"/>
    </location>
</feature>
<feature type="region of interest" description="Disordered" evidence="1">
    <location>
        <begin position="94"/>
        <end position="113"/>
    </location>
</feature>
<feature type="region of interest" description="Disordered" evidence="1">
    <location>
        <begin position="1"/>
        <end position="27"/>
    </location>
</feature>